<proteinExistence type="predicted"/>
<name>A0A4C1X4K5_EUMVA</name>
<reference evidence="1 2" key="1">
    <citation type="journal article" date="2019" name="Commun. Biol.">
        <title>The bagworm genome reveals a unique fibroin gene that provides high tensile strength.</title>
        <authorList>
            <person name="Kono N."/>
            <person name="Nakamura H."/>
            <person name="Ohtoshi R."/>
            <person name="Tomita M."/>
            <person name="Numata K."/>
            <person name="Arakawa K."/>
        </authorList>
    </citation>
    <scope>NUCLEOTIDE SEQUENCE [LARGE SCALE GENOMIC DNA]</scope>
</reference>
<accession>A0A4C1X4K5</accession>
<dbReference type="EMBL" id="BGZK01000741">
    <property type="protein sequence ID" value="GBP58651.1"/>
    <property type="molecule type" value="Genomic_DNA"/>
</dbReference>
<comment type="caution">
    <text evidence="1">The sequence shown here is derived from an EMBL/GenBank/DDBJ whole genome shotgun (WGS) entry which is preliminary data.</text>
</comment>
<evidence type="ECO:0000313" key="2">
    <source>
        <dbReference type="Proteomes" id="UP000299102"/>
    </source>
</evidence>
<organism evidence="1 2">
    <name type="scientific">Eumeta variegata</name>
    <name type="common">Bagworm moth</name>
    <name type="synonym">Eumeta japonica</name>
    <dbReference type="NCBI Taxonomy" id="151549"/>
    <lineage>
        <taxon>Eukaryota</taxon>
        <taxon>Metazoa</taxon>
        <taxon>Ecdysozoa</taxon>
        <taxon>Arthropoda</taxon>
        <taxon>Hexapoda</taxon>
        <taxon>Insecta</taxon>
        <taxon>Pterygota</taxon>
        <taxon>Neoptera</taxon>
        <taxon>Endopterygota</taxon>
        <taxon>Lepidoptera</taxon>
        <taxon>Glossata</taxon>
        <taxon>Ditrysia</taxon>
        <taxon>Tineoidea</taxon>
        <taxon>Psychidae</taxon>
        <taxon>Oiketicinae</taxon>
        <taxon>Eumeta</taxon>
    </lineage>
</organism>
<keyword evidence="2" id="KW-1185">Reference proteome</keyword>
<dbReference type="AlphaFoldDB" id="A0A4C1X4K5"/>
<gene>
    <name evidence="1" type="ORF">EVAR_38112_1</name>
</gene>
<dbReference type="Proteomes" id="UP000299102">
    <property type="component" value="Unassembled WGS sequence"/>
</dbReference>
<evidence type="ECO:0000313" key="1">
    <source>
        <dbReference type="EMBL" id="GBP58651.1"/>
    </source>
</evidence>
<protein>
    <submittedName>
        <fullName evidence="1">Uncharacterized protein</fullName>
    </submittedName>
</protein>
<sequence length="135" mass="15548">MAAEEIPRREQFWDTGVPEKLEAIRKVVEVKPAPQPQNYAEAAANHRLQLFHRFLAQRRWARNYLECHPVLEVTIELYNRLTKAGYVYMGLQRRSVFAQCTCCLGYGYRSASVKKRLRTSAQSISFGAQDSPQNA</sequence>
<dbReference type="OrthoDB" id="10022108at2759"/>